<evidence type="ECO:0000313" key="3">
    <source>
        <dbReference type="Proteomes" id="UP000054937"/>
    </source>
</evidence>
<dbReference type="Proteomes" id="UP000054937">
    <property type="component" value="Unassembled WGS sequence"/>
</dbReference>
<accession>A0A0V0R063</accession>
<dbReference type="AlphaFoldDB" id="A0A0V0R063"/>
<dbReference type="InParanoid" id="A0A0V0R063"/>
<gene>
    <name evidence="2" type="ORF">PPERSA_11239</name>
</gene>
<evidence type="ECO:0000313" key="2">
    <source>
        <dbReference type="EMBL" id="KRX07690.1"/>
    </source>
</evidence>
<organism evidence="2 3">
    <name type="scientific">Pseudocohnilembus persalinus</name>
    <name type="common">Ciliate</name>
    <dbReference type="NCBI Taxonomy" id="266149"/>
    <lineage>
        <taxon>Eukaryota</taxon>
        <taxon>Sar</taxon>
        <taxon>Alveolata</taxon>
        <taxon>Ciliophora</taxon>
        <taxon>Intramacronucleata</taxon>
        <taxon>Oligohymenophorea</taxon>
        <taxon>Scuticociliatia</taxon>
        <taxon>Philasterida</taxon>
        <taxon>Pseudocohnilembidae</taxon>
        <taxon>Pseudocohnilembus</taxon>
    </lineage>
</organism>
<keyword evidence="1" id="KW-0472">Membrane</keyword>
<name>A0A0V0R063_PSEPJ</name>
<feature type="transmembrane region" description="Helical" evidence="1">
    <location>
        <begin position="60"/>
        <end position="82"/>
    </location>
</feature>
<feature type="transmembrane region" description="Helical" evidence="1">
    <location>
        <begin position="31"/>
        <end position="54"/>
    </location>
</feature>
<keyword evidence="3" id="KW-1185">Reference proteome</keyword>
<sequence>MYFHIFISTGGVFVVGLCNAITTLQFSIPQLCLIVILLISPQVVPYCILAFSYYYKRNKLWGILTIIKVLLLMPYIGVIGLIQFMTPSEKIPFIWNMEERWQGNFLPTWNGQFHCNIKGKKLQNKNQMKVKRSEKVK</sequence>
<feature type="transmembrane region" description="Helical" evidence="1">
    <location>
        <begin position="6"/>
        <end position="24"/>
    </location>
</feature>
<protein>
    <submittedName>
        <fullName evidence="2">Uncharacterized protein</fullName>
    </submittedName>
</protein>
<proteinExistence type="predicted"/>
<reference evidence="2 3" key="1">
    <citation type="journal article" date="2015" name="Sci. Rep.">
        <title>Genome of the facultative scuticociliatosis pathogen Pseudocohnilembus persalinus provides insight into its virulence through horizontal gene transfer.</title>
        <authorList>
            <person name="Xiong J."/>
            <person name="Wang G."/>
            <person name="Cheng J."/>
            <person name="Tian M."/>
            <person name="Pan X."/>
            <person name="Warren A."/>
            <person name="Jiang C."/>
            <person name="Yuan D."/>
            <person name="Miao W."/>
        </authorList>
    </citation>
    <scope>NUCLEOTIDE SEQUENCE [LARGE SCALE GENOMIC DNA]</scope>
    <source>
        <strain evidence="2">36N120E</strain>
    </source>
</reference>
<comment type="caution">
    <text evidence="2">The sequence shown here is derived from an EMBL/GenBank/DDBJ whole genome shotgun (WGS) entry which is preliminary data.</text>
</comment>
<keyword evidence="1" id="KW-0812">Transmembrane</keyword>
<dbReference type="EMBL" id="LDAU01000082">
    <property type="protein sequence ID" value="KRX07690.1"/>
    <property type="molecule type" value="Genomic_DNA"/>
</dbReference>
<evidence type="ECO:0000256" key="1">
    <source>
        <dbReference type="SAM" id="Phobius"/>
    </source>
</evidence>
<keyword evidence="1" id="KW-1133">Transmembrane helix</keyword>